<evidence type="ECO:0000313" key="1">
    <source>
        <dbReference type="EMBL" id="KAL2732853.1"/>
    </source>
</evidence>
<dbReference type="EMBL" id="JAYRBN010000075">
    <property type="protein sequence ID" value="KAL2732853.1"/>
    <property type="molecule type" value="Genomic_DNA"/>
</dbReference>
<dbReference type="Proteomes" id="UP001607303">
    <property type="component" value="Unassembled WGS sequence"/>
</dbReference>
<evidence type="ECO:0000313" key="2">
    <source>
        <dbReference type="Proteomes" id="UP001607303"/>
    </source>
</evidence>
<reference evidence="1 2" key="1">
    <citation type="journal article" date="2024" name="Ann. Entomol. Soc. Am.">
        <title>Genomic analyses of the southern and eastern yellowjacket wasps (Hymenoptera: Vespidae) reveal evolutionary signatures of social life.</title>
        <authorList>
            <person name="Catto M.A."/>
            <person name="Caine P.B."/>
            <person name="Orr S.E."/>
            <person name="Hunt B.G."/>
            <person name="Goodisman M.A.D."/>
        </authorList>
    </citation>
    <scope>NUCLEOTIDE SEQUENCE [LARGE SCALE GENOMIC DNA]</scope>
    <source>
        <strain evidence="1">232</strain>
        <tissue evidence="1">Head and thorax</tissue>
    </source>
</reference>
<accession>A0ABD2BJB1</accession>
<protein>
    <submittedName>
        <fullName evidence="1">Uncharacterized protein</fullName>
    </submittedName>
</protein>
<proteinExistence type="predicted"/>
<name>A0ABD2BJB1_VESMC</name>
<organism evidence="1 2">
    <name type="scientific">Vespula maculifrons</name>
    <name type="common">Eastern yellow jacket</name>
    <name type="synonym">Wasp</name>
    <dbReference type="NCBI Taxonomy" id="7453"/>
    <lineage>
        <taxon>Eukaryota</taxon>
        <taxon>Metazoa</taxon>
        <taxon>Ecdysozoa</taxon>
        <taxon>Arthropoda</taxon>
        <taxon>Hexapoda</taxon>
        <taxon>Insecta</taxon>
        <taxon>Pterygota</taxon>
        <taxon>Neoptera</taxon>
        <taxon>Endopterygota</taxon>
        <taxon>Hymenoptera</taxon>
        <taxon>Apocrita</taxon>
        <taxon>Aculeata</taxon>
        <taxon>Vespoidea</taxon>
        <taxon>Vespidae</taxon>
        <taxon>Vespinae</taxon>
        <taxon>Vespula</taxon>
    </lineage>
</organism>
<keyword evidence="2" id="KW-1185">Reference proteome</keyword>
<sequence length="61" mass="7320">MNLYEKSFFVFIWSFGNKQFNGNLTTRKCLFNNLCMYITLLCYNSLLLHAHNQNAYKFNIL</sequence>
<comment type="caution">
    <text evidence="1">The sequence shown here is derived from an EMBL/GenBank/DDBJ whole genome shotgun (WGS) entry which is preliminary data.</text>
</comment>
<gene>
    <name evidence="1" type="ORF">V1477_015094</name>
</gene>
<dbReference type="AlphaFoldDB" id="A0ABD2BJB1"/>